<organism evidence="1">
    <name type="scientific">Bacillus thuringiensis DB27</name>
    <dbReference type="NCBI Taxonomy" id="1431339"/>
    <lineage>
        <taxon>Bacteria</taxon>
        <taxon>Bacillati</taxon>
        <taxon>Bacillota</taxon>
        <taxon>Bacilli</taxon>
        <taxon>Bacillales</taxon>
        <taxon>Bacillaceae</taxon>
        <taxon>Bacillus</taxon>
        <taxon>Bacillus cereus group</taxon>
    </lineage>
</organism>
<gene>
    <name evidence="1" type="ORF">BTDB27_p000288</name>
</gene>
<proteinExistence type="predicted"/>
<reference evidence="1" key="1">
    <citation type="submission" date="2014-01" db="EMBL/GenBank/DDBJ databases">
        <title>Draft genome sequence of highly nematicidal Bacillus thuringiensis DB27.</title>
        <authorList>
            <person name="Iatsenko I."/>
            <person name="Pickard D."/>
            <person name="Corton C."/>
            <person name="Dougan G."/>
            <person name="Sommer R.J."/>
        </authorList>
    </citation>
    <scope>NUCLEOTIDE SEQUENCE [LARGE SCALE GENOMIC DNA]</scope>
    <source>
        <strain evidence="1">DB27</strain>
    </source>
</reference>
<evidence type="ECO:0000313" key="1">
    <source>
        <dbReference type="EMBL" id="CDN39625.1"/>
    </source>
</evidence>
<sequence length="51" mass="6026">MKHQPLYGEVSKNPQILSSFRWKDTLLFPCIMENCTWYPLTYPPHDTPSTL</sequence>
<name>W8ZAZ1_BACTU</name>
<accession>W8ZAZ1</accession>
<dbReference type="AlphaFoldDB" id="W8ZAZ1"/>
<dbReference type="EMBL" id="HG810024">
    <property type="protein sequence ID" value="CDN39625.1"/>
    <property type="molecule type" value="Genomic_DNA"/>
</dbReference>
<dbReference type="Proteomes" id="UP000030682">
    <property type="component" value="Unassembled WGS sequence"/>
</dbReference>
<dbReference type="HOGENOM" id="CLU_3095899_0_0_9"/>
<protein>
    <submittedName>
        <fullName evidence="1">Uncharacterized protein</fullName>
    </submittedName>
</protein>
<reference evidence="1" key="2">
    <citation type="submission" date="2014-01" db="EMBL/GenBank/DDBJ databases">
        <authorList>
            <person name="Aslett M."/>
        </authorList>
    </citation>
    <scope>NUCLEOTIDE SEQUENCE [LARGE SCALE GENOMIC DNA]</scope>
    <source>
        <strain evidence="1">DB27</strain>
    </source>
</reference>